<keyword evidence="6" id="KW-0406">Ion transport</keyword>
<organism evidence="15">
    <name type="scientific">Chlorella variabilis</name>
    <name type="common">Green alga</name>
    <dbReference type="NCBI Taxonomy" id="554065"/>
    <lineage>
        <taxon>Eukaryota</taxon>
        <taxon>Viridiplantae</taxon>
        <taxon>Chlorophyta</taxon>
        <taxon>core chlorophytes</taxon>
        <taxon>Trebouxiophyceae</taxon>
        <taxon>Chlorellales</taxon>
        <taxon>Chlorellaceae</taxon>
        <taxon>Chlorella clade</taxon>
        <taxon>Chlorella</taxon>
    </lineage>
</organism>
<dbReference type="InterPro" id="IPR006153">
    <property type="entry name" value="Cation/H_exchanger_TM"/>
</dbReference>
<dbReference type="GO" id="GO:0098719">
    <property type="term" value="P:sodium ion import across plasma membrane"/>
    <property type="evidence" value="ECO:0007669"/>
    <property type="project" value="TreeGrafter"/>
</dbReference>
<dbReference type="AlphaFoldDB" id="E1Z9I0"/>
<keyword evidence="15" id="KW-1185">Reference proteome</keyword>
<feature type="transmembrane region" description="Helical" evidence="12">
    <location>
        <begin position="93"/>
        <end position="116"/>
    </location>
</feature>
<feature type="region of interest" description="Disordered" evidence="11">
    <location>
        <begin position="521"/>
        <end position="580"/>
    </location>
</feature>
<evidence type="ECO:0000256" key="12">
    <source>
        <dbReference type="SAM" id="Phobius"/>
    </source>
</evidence>
<evidence type="ECO:0000256" key="5">
    <source>
        <dbReference type="ARBA" id="ARBA00023053"/>
    </source>
</evidence>
<feature type="transmembrane region" description="Helical" evidence="12">
    <location>
        <begin position="242"/>
        <end position="264"/>
    </location>
</feature>
<dbReference type="GO" id="GO:0015386">
    <property type="term" value="F:potassium:proton antiporter activity"/>
    <property type="evidence" value="ECO:0007669"/>
    <property type="project" value="TreeGrafter"/>
</dbReference>
<protein>
    <recommendedName>
        <fullName evidence="13">Cation/H+ exchanger transmembrane domain-containing protein</fullName>
    </recommendedName>
</protein>
<dbReference type="GO" id="GO:0051453">
    <property type="term" value="P:regulation of intracellular pH"/>
    <property type="evidence" value="ECO:0007669"/>
    <property type="project" value="TreeGrafter"/>
</dbReference>
<evidence type="ECO:0000256" key="3">
    <source>
        <dbReference type="ARBA" id="ARBA00022692"/>
    </source>
</evidence>
<feature type="compositionally biased region" description="Low complexity" evidence="11">
    <location>
        <begin position="529"/>
        <end position="555"/>
    </location>
</feature>
<dbReference type="Pfam" id="PF00999">
    <property type="entry name" value="Na_H_Exchanger"/>
    <property type="match status" value="1"/>
</dbReference>
<dbReference type="OrthoDB" id="196264at2759"/>
<evidence type="ECO:0000259" key="13">
    <source>
        <dbReference type="Pfam" id="PF00999"/>
    </source>
</evidence>
<dbReference type="eggNOG" id="KOG1965">
    <property type="taxonomic scope" value="Eukaryota"/>
</dbReference>
<reference evidence="14 15" key="1">
    <citation type="journal article" date="2010" name="Plant Cell">
        <title>The Chlorella variabilis NC64A genome reveals adaptation to photosymbiosis, coevolution with viruses, and cryptic sex.</title>
        <authorList>
            <person name="Blanc G."/>
            <person name="Duncan G."/>
            <person name="Agarkova I."/>
            <person name="Borodovsky M."/>
            <person name="Gurnon J."/>
            <person name="Kuo A."/>
            <person name="Lindquist E."/>
            <person name="Lucas S."/>
            <person name="Pangilinan J."/>
            <person name="Polle J."/>
            <person name="Salamov A."/>
            <person name="Terry A."/>
            <person name="Yamada T."/>
            <person name="Dunigan D.D."/>
            <person name="Grigoriev I.V."/>
            <person name="Claverie J.M."/>
            <person name="Van Etten J.L."/>
        </authorList>
    </citation>
    <scope>NUCLEOTIDE SEQUENCE [LARGE SCALE GENOMIC DNA]</scope>
    <source>
        <strain evidence="14 15">NC64A</strain>
    </source>
</reference>
<dbReference type="GeneID" id="17356879"/>
<dbReference type="FunCoup" id="E1Z9I0">
    <property type="interactions" value="46"/>
</dbReference>
<dbReference type="OMA" id="SCHIFAN"/>
<evidence type="ECO:0000256" key="10">
    <source>
        <dbReference type="ARBA" id="ARBA00047912"/>
    </source>
</evidence>
<feature type="transmembrane region" description="Helical" evidence="12">
    <location>
        <begin position="327"/>
        <end position="349"/>
    </location>
</feature>
<evidence type="ECO:0000256" key="1">
    <source>
        <dbReference type="ARBA" id="ARBA00004141"/>
    </source>
</evidence>
<dbReference type="GO" id="GO:0015385">
    <property type="term" value="F:sodium:proton antiporter activity"/>
    <property type="evidence" value="ECO:0007669"/>
    <property type="project" value="InterPro"/>
</dbReference>
<evidence type="ECO:0000313" key="15">
    <source>
        <dbReference type="Proteomes" id="UP000008141"/>
    </source>
</evidence>
<feature type="transmembrane region" description="Helical" evidence="12">
    <location>
        <begin position="202"/>
        <end position="221"/>
    </location>
</feature>
<evidence type="ECO:0000256" key="9">
    <source>
        <dbReference type="ARBA" id="ARBA00047524"/>
    </source>
</evidence>
<dbReference type="PRINTS" id="PR01084">
    <property type="entry name" value="NAHEXCHNGR"/>
</dbReference>
<sequence length="722" mass="76734">MGPEAVGLVPLVLCLAVAILLGHAVHVRRIFFLTEATVSLLSCHIFANLCCVLAPAAVLAYYMIFFDVLLPPIIFNAGFSVKKKSFFRNFTTLVLYGVLGTFSTSALIATGCYSILSSVGLDGHLVADSLALGTIFSSTDSVATLQILDQDTAPVLYSLIFGEGVVNDATSIVLLRAVQKISRKSELTADTLMLVILNFSRLFVLSLLLGAGVGLVSASLIKRSFVHHSTDREVSLMALLGFLAYLLAEELQLSGIFSVFFAGLTMSHYTWHNLSPSAKVVTVYLFRIVSFTAELFLFLYAGFSMWSTTLWQGDIYTRASAMRTAGLLAAALVVLVFAARALTLIPLTLLANTWRPAGSKITVRQWAVIWWAGSMRGAVTVAMAFQNFGRQKEEPTDNQVLVVASNAAVIFITVVLGAVTSTLLGWLIPKDELAPANTFATLPSIQDGVSPPLLATALHWNRASPIYRAWHHVDQRWLRPLFGGRAPHAAGYRSPPPSPGKRIIQRVMGPGIMKRLGADALEAEEESTAPGSSLASSYGAASSHGPAAALRQPLLGGSGGHVVPPPSSAPGLSNAKSGKRRPDAFRLWPAALEPEVPAAEAGARSAAPPRAAAAATPPLSVRSLEALDMHPSTAVEELFNCDSNRLDSLRSQQLDWKDSRQYGEAAWLAAGAPSDNSSGASGSQLQQAVLGEEEGAGEEAEGAASGAGPPARDYAARRSPFQ</sequence>
<comment type="catalytic activity">
    <reaction evidence="9">
        <text>Na(+)(in) + H(+)(out) = Na(+)(out) + H(+)(in)</text>
        <dbReference type="Rhea" id="RHEA:29419"/>
        <dbReference type="ChEBI" id="CHEBI:15378"/>
        <dbReference type="ChEBI" id="CHEBI:29101"/>
    </reaction>
</comment>
<keyword evidence="4 12" id="KW-1133">Transmembrane helix</keyword>
<feature type="compositionally biased region" description="Acidic residues" evidence="11">
    <location>
        <begin position="691"/>
        <end position="701"/>
    </location>
</feature>
<feature type="transmembrane region" description="Helical" evidence="12">
    <location>
        <begin position="284"/>
        <end position="306"/>
    </location>
</feature>
<feature type="transmembrane region" description="Helical" evidence="12">
    <location>
        <begin position="6"/>
        <end position="25"/>
    </location>
</feature>
<dbReference type="PANTHER" id="PTHR10110:SF197">
    <property type="entry name" value="SODIUM_HYDROGEN EXCHANGER"/>
    <property type="match status" value="1"/>
</dbReference>
<dbReference type="RefSeq" id="XP_005849882.1">
    <property type="nucleotide sequence ID" value="XM_005849820.1"/>
</dbReference>
<feature type="compositionally biased region" description="Low complexity" evidence="11">
    <location>
        <begin position="702"/>
        <end position="711"/>
    </location>
</feature>
<evidence type="ECO:0000313" key="14">
    <source>
        <dbReference type="EMBL" id="EFN57780.1"/>
    </source>
</evidence>
<evidence type="ECO:0000256" key="11">
    <source>
        <dbReference type="SAM" id="MobiDB-lite"/>
    </source>
</evidence>
<evidence type="ECO:0000256" key="7">
    <source>
        <dbReference type="ARBA" id="ARBA00023136"/>
    </source>
</evidence>
<dbReference type="InParanoid" id="E1Z9I0"/>
<keyword evidence="3 12" id="KW-0812">Transmembrane</keyword>
<evidence type="ECO:0000256" key="6">
    <source>
        <dbReference type="ARBA" id="ARBA00023065"/>
    </source>
</evidence>
<dbReference type="GO" id="GO:0005886">
    <property type="term" value="C:plasma membrane"/>
    <property type="evidence" value="ECO:0007669"/>
    <property type="project" value="TreeGrafter"/>
</dbReference>
<dbReference type="PANTHER" id="PTHR10110">
    <property type="entry name" value="SODIUM/HYDROGEN EXCHANGER"/>
    <property type="match status" value="1"/>
</dbReference>
<evidence type="ECO:0000256" key="2">
    <source>
        <dbReference type="ARBA" id="ARBA00022448"/>
    </source>
</evidence>
<feature type="transmembrane region" description="Helical" evidence="12">
    <location>
        <begin position="369"/>
        <end position="388"/>
    </location>
</feature>
<comment type="catalytic activity">
    <reaction evidence="10">
        <text>K(+)(in) + H(+)(out) = K(+)(out) + H(+)(in)</text>
        <dbReference type="Rhea" id="RHEA:29467"/>
        <dbReference type="ChEBI" id="CHEBI:15378"/>
        <dbReference type="ChEBI" id="CHEBI:29103"/>
    </reaction>
</comment>
<evidence type="ECO:0000256" key="8">
    <source>
        <dbReference type="ARBA" id="ARBA00023201"/>
    </source>
</evidence>
<feature type="region of interest" description="Disordered" evidence="11">
    <location>
        <begin position="671"/>
        <end position="722"/>
    </location>
</feature>
<dbReference type="InterPro" id="IPR018422">
    <property type="entry name" value="Cation/H_exchanger_CPA1"/>
</dbReference>
<keyword evidence="5" id="KW-0915">Sodium</keyword>
<name>E1Z9I0_CHLVA</name>
<dbReference type="Gene3D" id="6.10.140.1330">
    <property type="match status" value="1"/>
</dbReference>
<proteinExistence type="predicted"/>
<dbReference type="EMBL" id="GL433839">
    <property type="protein sequence ID" value="EFN57780.1"/>
    <property type="molecule type" value="Genomic_DNA"/>
</dbReference>
<feature type="transmembrane region" description="Helical" evidence="12">
    <location>
        <begin position="32"/>
        <end position="55"/>
    </location>
</feature>
<accession>E1Z9I0</accession>
<keyword evidence="2" id="KW-0813">Transport</keyword>
<keyword evidence="7 12" id="KW-0472">Membrane</keyword>
<dbReference type="InterPro" id="IPR004709">
    <property type="entry name" value="NaH_exchanger"/>
</dbReference>
<dbReference type="Proteomes" id="UP000008141">
    <property type="component" value="Unassembled WGS sequence"/>
</dbReference>
<evidence type="ECO:0000256" key="4">
    <source>
        <dbReference type="ARBA" id="ARBA00022989"/>
    </source>
</evidence>
<feature type="compositionally biased region" description="Low complexity" evidence="11">
    <location>
        <begin position="677"/>
        <end position="688"/>
    </location>
</feature>
<dbReference type="KEGG" id="cvr:CHLNCDRAFT_143121"/>
<keyword evidence="8" id="KW-0739">Sodium transport</keyword>
<comment type="subcellular location">
    <subcellularLocation>
        <location evidence="1">Membrane</location>
        <topology evidence="1">Multi-pass membrane protein</topology>
    </subcellularLocation>
</comment>
<feature type="domain" description="Cation/H+ exchanger transmembrane" evidence="13">
    <location>
        <begin position="20"/>
        <end position="424"/>
    </location>
</feature>
<feature type="transmembrane region" description="Helical" evidence="12">
    <location>
        <begin position="400"/>
        <end position="428"/>
    </location>
</feature>
<gene>
    <name evidence="14" type="ORF">CHLNCDRAFT_143121</name>
</gene>
<feature type="transmembrane region" description="Helical" evidence="12">
    <location>
        <begin position="61"/>
        <end position="81"/>
    </location>
</feature>